<feature type="transmembrane region" description="Helical" evidence="1">
    <location>
        <begin position="456"/>
        <end position="478"/>
    </location>
</feature>
<protein>
    <recommendedName>
        <fullName evidence="2">Nose resistant-to-fluoxetine protein N-terminal domain-containing protein</fullName>
    </recommendedName>
</protein>
<dbReference type="PANTHER" id="PTHR11161">
    <property type="entry name" value="O-ACYLTRANSFERASE"/>
    <property type="match status" value="1"/>
</dbReference>
<dbReference type="PANTHER" id="PTHR11161:SF0">
    <property type="entry name" value="O-ACYLTRANSFERASE LIKE PROTEIN"/>
    <property type="match status" value="1"/>
</dbReference>
<evidence type="ECO:0000313" key="3">
    <source>
        <dbReference type="EMBL" id="VDI21431.1"/>
    </source>
</evidence>
<feature type="transmembrane region" description="Helical" evidence="1">
    <location>
        <begin position="394"/>
        <end position="415"/>
    </location>
</feature>
<dbReference type="SMART" id="SM00703">
    <property type="entry name" value="NRF"/>
    <property type="match status" value="1"/>
</dbReference>
<feature type="transmembrane region" description="Helical" evidence="1">
    <location>
        <begin position="600"/>
        <end position="620"/>
    </location>
</feature>
<feature type="transmembrane region" description="Helical" evidence="1">
    <location>
        <begin position="346"/>
        <end position="373"/>
    </location>
</feature>
<dbReference type="Pfam" id="PF20146">
    <property type="entry name" value="NRF"/>
    <property type="match status" value="1"/>
</dbReference>
<feature type="transmembrane region" description="Helical" evidence="1">
    <location>
        <begin position="632"/>
        <end position="650"/>
    </location>
</feature>
<proteinExistence type="predicted"/>
<dbReference type="AlphaFoldDB" id="A0A8B6DNY6"/>
<evidence type="ECO:0000313" key="4">
    <source>
        <dbReference type="Proteomes" id="UP000596742"/>
    </source>
</evidence>
<dbReference type="InterPro" id="IPR006621">
    <property type="entry name" value="Nose-resist-to-fluoxetine_N"/>
</dbReference>
<reference evidence="3" key="1">
    <citation type="submission" date="2018-11" db="EMBL/GenBank/DDBJ databases">
        <authorList>
            <person name="Alioto T."/>
            <person name="Alioto T."/>
        </authorList>
    </citation>
    <scope>NUCLEOTIDE SEQUENCE</scope>
</reference>
<keyword evidence="1" id="KW-0472">Membrane</keyword>
<evidence type="ECO:0000256" key="1">
    <source>
        <dbReference type="SAM" id="Phobius"/>
    </source>
</evidence>
<dbReference type="InterPro" id="IPR002656">
    <property type="entry name" value="Acyl_transf_3_dom"/>
</dbReference>
<keyword evidence="1" id="KW-0812">Transmembrane</keyword>
<dbReference type="Pfam" id="PF01757">
    <property type="entry name" value="Acyl_transf_3"/>
    <property type="match status" value="1"/>
</dbReference>
<comment type="caution">
    <text evidence="3">The sequence shown here is derived from an EMBL/GenBank/DDBJ whole genome shotgun (WGS) entry which is preliminary data.</text>
</comment>
<feature type="transmembrane region" description="Helical" evidence="1">
    <location>
        <begin position="556"/>
        <end position="575"/>
    </location>
</feature>
<feature type="transmembrane region" description="Helical" evidence="1">
    <location>
        <begin position="670"/>
        <end position="691"/>
    </location>
</feature>
<gene>
    <name evidence="3" type="ORF">MGAL_10B021325</name>
</gene>
<sequence>MFDEINYSKLRVNLIKNRPDEFVNIVKSVGTISDINNVLRKIKTDSIKHGQSYNSYISSEKNNDLLEVTSESPPTVQISEVCLNHSAAVEDGYEQQVPWALAIIDAAGKPSSNILGGSTKWLGAYDECLAVTTAQPVNGITYNFKGQYCTASLSITGDMAKYIRRITVGICVPNSCNEADVKYLINTANNTFKASSIECQEPDKPLDDRAIIVLVVVCLFIAVIVLGTLYDIVFIQRPKWETEDQMASSEYEVKYSKKGEKASLLDNADSKIVHEPGLIGKILLSFSVYTNGASILRTEQSKDTITCINGIRFISMTWVCLGHGYLSSFSIADNIATALPKYKERISFSIITNSFVSVDSFFTLSGLLLTYLVMKNLKKTEGKINWGMFYFHRFWRLTPPYMLILMVYVSLFPYIGSGPLWEKDGPEPNYCKDAWYYNILYINNLVDDPKKQCMVWTWYLANDMQFFILSPLILLPLFYSHLAGVGVLLVFLLGTWISTGVVSSYYEIPAGGFAQTEHRSKIYDRPYARMGPYLVGMYTGYLLYKTGCKWKVNKWLNLILWAVFAALACLILYGLHGDDNGSVTLSNEVAALYNTVHRTIWGVCISWVIFSCATGNGGFINTILSWKAFVPLSRLTYMAYMTHMIVQSYFRLTKQRLVFLNDMETIYEFLGHICLTFAVSFVLSLAFELPMMGLEKIIFKREPRKR</sequence>
<dbReference type="OrthoDB" id="118951at2759"/>
<feature type="transmembrane region" description="Helical" evidence="1">
    <location>
        <begin position="305"/>
        <end position="326"/>
    </location>
</feature>
<dbReference type="GO" id="GO:0016747">
    <property type="term" value="F:acyltransferase activity, transferring groups other than amino-acyl groups"/>
    <property type="evidence" value="ECO:0007669"/>
    <property type="project" value="InterPro"/>
</dbReference>
<dbReference type="Proteomes" id="UP000596742">
    <property type="component" value="Unassembled WGS sequence"/>
</dbReference>
<evidence type="ECO:0000259" key="2">
    <source>
        <dbReference type="SMART" id="SM00703"/>
    </source>
</evidence>
<feature type="transmembrane region" description="Helical" evidence="1">
    <location>
        <begin position="210"/>
        <end position="230"/>
    </location>
</feature>
<feature type="transmembrane region" description="Helical" evidence="1">
    <location>
        <begin position="526"/>
        <end position="544"/>
    </location>
</feature>
<dbReference type="InterPro" id="IPR052728">
    <property type="entry name" value="O2_lipid_transport_reg"/>
</dbReference>
<accession>A0A8B6DNY6</accession>
<keyword evidence="4" id="KW-1185">Reference proteome</keyword>
<organism evidence="3 4">
    <name type="scientific">Mytilus galloprovincialis</name>
    <name type="common">Mediterranean mussel</name>
    <dbReference type="NCBI Taxonomy" id="29158"/>
    <lineage>
        <taxon>Eukaryota</taxon>
        <taxon>Metazoa</taxon>
        <taxon>Spiralia</taxon>
        <taxon>Lophotrochozoa</taxon>
        <taxon>Mollusca</taxon>
        <taxon>Bivalvia</taxon>
        <taxon>Autobranchia</taxon>
        <taxon>Pteriomorphia</taxon>
        <taxon>Mytilida</taxon>
        <taxon>Mytiloidea</taxon>
        <taxon>Mytilidae</taxon>
        <taxon>Mytilinae</taxon>
        <taxon>Mytilus</taxon>
    </lineage>
</organism>
<feature type="domain" description="Nose resistant-to-fluoxetine protein N-terminal" evidence="2">
    <location>
        <begin position="79"/>
        <end position="201"/>
    </location>
</feature>
<feature type="transmembrane region" description="Helical" evidence="1">
    <location>
        <begin position="485"/>
        <end position="506"/>
    </location>
</feature>
<name>A0A8B6DNY6_MYTGA</name>
<keyword evidence="1" id="KW-1133">Transmembrane helix</keyword>
<dbReference type="EMBL" id="UYJE01003676">
    <property type="protein sequence ID" value="VDI21431.1"/>
    <property type="molecule type" value="Genomic_DNA"/>
</dbReference>